<comment type="subcellular location">
    <subcellularLocation>
        <location evidence="1">Membrane</location>
        <topology evidence="1">Multi-pass membrane protein</topology>
    </subcellularLocation>
</comment>
<sequence length="331" mass="35852">MATVPNASALTPDFIAFTNALALLTKFGALFGAASIVVLLRCHVLAVVLRSFGKDDQLILLAYAFSAATFGAYISQTQVGMEKHSAVITSNRDHYQQFLRLRQAGSIHASSGVALVKISIAYLLLRLVVHKSYDHFLHGPNIFMILVTFAWVGTLVTTVITEFMVALMPVPLEWQPQLNLRAKITLMFVLSLGIFDAISAIVKAEIQKTNSQDPGPNIEVDVGLIAASLPALKPLFNWLLGAIRSLTPRAPRDPNSPTMLGYHKQSENADKAIAVDAYNSRSANGAGTSSKPRNGNMWSIGAAKNSDESILPLHNAEENPGTILVKRDIHV</sequence>
<evidence type="ECO:0000313" key="8">
    <source>
        <dbReference type="EMBL" id="OSS47096.1"/>
    </source>
</evidence>
<name>A0A1Y2LTA5_EPING</name>
<dbReference type="GO" id="GO:0016020">
    <property type="term" value="C:membrane"/>
    <property type="evidence" value="ECO:0007669"/>
    <property type="project" value="UniProtKB-SubCell"/>
</dbReference>
<dbReference type="OMA" id="HAEDGIM"/>
<comment type="similarity">
    <text evidence="5">Belongs to the SAT4 family.</text>
</comment>
<evidence type="ECO:0000256" key="6">
    <source>
        <dbReference type="SAM" id="Phobius"/>
    </source>
</evidence>
<evidence type="ECO:0000256" key="3">
    <source>
        <dbReference type="ARBA" id="ARBA00022989"/>
    </source>
</evidence>
<organism evidence="8 9">
    <name type="scientific">Epicoccum nigrum</name>
    <name type="common">Soil fungus</name>
    <name type="synonym">Epicoccum purpurascens</name>
    <dbReference type="NCBI Taxonomy" id="105696"/>
    <lineage>
        <taxon>Eukaryota</taxon>
        <taxon>Fungi</taxon>
        <taxon>Dikarya</taxon>
        <taxon>Ascomycota</taxon>
        <taxon>Pezizomycotina</taxon>
        <taxon>Dothideomycetes</taxon>
        <taxon>Pleosporomycetidae</taxon>
        <taxon>Pleosporales</taxon>
        <taxon>Pleosporineae</taxon>
        <taxon>Didymellaceae</taxon>
        <taxon>Epicoccum</taxon>
    </lineage>
</organism>
<feature type="transmembrane region" description="Helical" evidence="6">
    <location>
        <begin position="58"/>
        <end position="75"/>
    </location>
</feature>
<evidence type="ECO:0000256" key="5">
    <source>
        <dbReference type="ARBA" id="ARBA00038359"/>
    </source>
</evidence>
<evidence type="ECO:0000256" key="2">
    <source>
        <dbReference type="ARBA" id="ARBA00022692"/>
    </source>
</evidence>
<keyword evidence="4 6" id="KW-0472">Membrane</keyword>
<dbReference type="InParanoid" id="A0A1Y2LTA5"/>
<evidence type="ECO:0000256" key="4">
    <source>
        <dbReference type="ARBA" id="ARBA00023136"/>
    </source>
</evidence>
<dbReference type="EMBL" id="KZ107849">
    <property type="protein sequence ID" value="OSS47096.1"/>
    <property type="molecule type" value="Genomic_DNA"/>
</dbReference>
<accession>A0A1Y2LTA5</accession>
<keyword evidence="3 6" id="KW-1133">Transmembrane helix</keyword>
<protein>
    <recommendedName>
        <fullName evidence="7">Rhodopsin domain-containing protein</fullName>
    </recommendedName>
</protein>
<gene>
    <name evidence="8" type="ORF">B5807_09973</name>
</gene>
<feature type="domain" description="Rhodopsin" evidence="7">
    <location>
        <begin position="151"/>
        <end position="237"/>
    </location>
</feature>
<dbReference type="InterPro" id="IPR052337">
    <property type="entry name" value="SAT4-like"/>
</dbReference>
<dbReference type="InterPro" id="IPR049326">
    <property type="entry name" value="Rhodopsin_dom_fungi"/>
</dbReference>
<feature type="transmembrane region" description="Helical" evidence="6">
    <location>
        <begin position="141"/>
        <end position="164"/>
    </location>
</feature>
<proteinExistence type="inferred from homology"/>
<keyword evidence="9" id="KW-1185">Reference proteome</keyword>
<evidence type="ECO:0000259" key="7">
    <source>
        <dbReference type="Pfam" id="PF20684"/>
    </source>
</evidence>
<dbReference type="AlphaFoldDB" id="A0A1Y2LTA5"/>
<dbReference type="Pfam" id="PF20684">
    <property type="entry name" value="Fung_rhodopsin"/>
    <property type="match status" value="1"/>
</dbReference>
<reference evidence="8 9" key="1">
    <citation type="journal article" date="2017" name="Genome Announc.">
        <title>Genome sequence of the saprophytic ascomycete Epicoccum nigrum ICMP 19927 strain isolated from New Zealand.</title>
        <authorList>
            <person name="Fokin M."/>
            <person name="Fleetwood D."/>
            <person name="Weir B.S."/>
            <person name="Villas-Boas S.G."/>
        </authorList>
    </citation>
    <scope>NUCLEOTIDE SEQUENCE [LARGE SCALE GENOMIC DNA]</scope>
    <source>
        <strain evidence="8 9">ICMP 19927</strain>
    </source>
</reference>
<dbReference type="Proteomes" id="UP000193240">
    <property type="component" value="Unassembled WGS sequence"/>
</dbReference>
<dbReference type="STRING" id="105696.A0A1Y2LTA5"/>
<dbReference type="PANTHER" id="PTHR33048">
    <property type="entry name" value="PTH11-LIKE INTEGRAL MEMBRANE PROTEIN (AFU_ORTHOLOGUE AFUA_5G11245)"/>
    <property type="match status" value="1"/>
</dbReference>
<feature type="transmembrane region" description="Helical" evidence="6">
    <location>
        <begin position="184"/>
        <end position="202"/>
    </location>
</feature>
<dbReference type="PANTHER" id="PTHR33048:SF167">
    <property type="entry name" value="INTEGRAL MEMBRANE PROTEIN"/>
    <property type="match status" value="1"/>
</dbReference>
<feature type="transmembrane region" description="Helical" evidence="6">
    <location>
        <begin position="107"/>
        <end position="129"/>
    </location>
</feature>
<keyword evidence="2 6" id="KW-0812">Transmembrane</keyword>
<evidence type="ECO:0000256" key="1">
    <source>
        <dbReference type="ARBA" id="ARBA00004141"/>
    </source>
</evidence>
<evidence type="ECO:0000313" key="9">
    <source>
        <dbReference type="Proteomes" id="UP000193240"/>
    </source>
</evidence>